<proteinExistence type="predicted"/>
<protein>
    <submittedName>
        <fullName evidence="1">Uncharacterized protein</fullName>
    </submittedName>
</protein>
<dbReference type="EnsemblPlants" id="Ma07_t10850.1">
    <property type="protein sequence ID" value="Ma07_p10850.1"/>
    <property type="gene ID" value="Ma07_g10850"/>
</dbReference>
<sequence length="27" mass="2868">MDPPSPQALISAMEQLYCLGALGEEGF</sequence>
<dbReference type="InParanoid" id="A0A804JUH9"/>
<name>A0A804JUH9_MUSAM</name>
<organism evidence="1 2">
    <name type="scientific">Musa acuminata subsp. malaccensis</name>
    <name type="common">Wild banana</name>
    <name type="synonym">Musa malaccensis</name>
    <dbReference type="NCBI Taxonomy" id="214687"/>
    <lineage>
        <taxon>Eukaryota</taxon>
        <taxon>Viridiplantae</taxon>
        <taxon>Streptophyta</taxon>
        <taxon>Embryophyta</taxon>
        <taxon>Tracheophyta</taxon>
        <taxon>Spermatophyta</taxon>
        <taxon>Magnoliopsida</taxon>
        <taxon>Liliopsida</taxon>
        <taxon>Zingiberales</taxon>
        <taxon>Musaceae</taxon>
        <taxon>Musa</taxon>
    </lineage>
</organism>
<dbReference type="Gene3D" id="1.20.120.1080">
    <property type="match status" value="1"/>
</dbReference>
<dbReference type="Proteomes" id="UP000012960">
    <property type="component" value="Unplaced"/>
</dbReference>
<dbReference type="Gramene" id="Ma07_t10850.1">
    <property type="protein sequence ID" value="Ma07_p10850.1"/>
    <property type="gene ID" value="Ma07_g10850"/>
</dbReference>
<evidence type="ECO:0000313" key="2">
    <source>
        <dbReference type="Proteomes" id="UP000012960"/>
    </source>
</evidence>
<accession>A0A804JUH9</accession>
<evidence type="ECO:0000313" key="1">
    <source>
        <dbReference type="EnsemblPlants" id="Ma07_p10850.1"/>
    </source>
</evidence>
<reference evidence="1" key="1">
    <citation type="submission" date="2021-05" db="UniProtKB">
        <authorList>
            <consortium name="EnsemblPlants"/>
        </authorList>
    </citation>
    <scope>IDENTIFICATION</scope>
    <source>
        <strain evidence="1">subsp. malaccensis</strain>
    </source>
</reference>
<keyword evidence="2" id="KW-1185">Reference proteome</keyword>
<dbReference type="AlphaFoldDB" id="A0A804JUH9"/>